<comment type="caution">
    <text evidence="1">The sequence shown here is derived from an EMBL/GenBank/DDBJ whole genome shotgun (WGS) entry which is preliminary data.</text>
</comment>
<organism evidence="1 2">
    <name type="scientific">Luteolibacter yonseiensis</name>
    <dbReference type="NCBI Taxonomy" id="1144680"/>
    <lineage>
        <taxon>Bacteria</taxon>
        <taxon>Pseudomonadati</taxon>
        <taxon>Verrucomicrobiota</taxon>
        <taxon>Verrucomicrobiia</taxon>
        <taxon>Verrucomicrobiales</taxon>
        <taxon>Verrucomicrobiaceae</taxon>
        <taxon>Luteolibacter</taxon>
    </lineage>
</organism>
<reference evidence="1" key="1">
    <citation type="submission" date="2021-01" db="EMBL/GenBank/DDBJ databases">
        <title>Modified the classification status of verrucomicrobia.</title>
        <authorList>
            <person name="Feng X."/>
        </authorList>
    </citation>
    <scope>NUCLEOTIDE SEQUENCE</scope>
    <source>
        <strain evidence="1">JCM 18052</strain>
    </source>
</reference>
<dbReference type="Proteomes" id="UP000600139">
    <property type="component" value="Unassembled WGS sequence"/>
</dbReference>
<accession>A0A934R4F4</accession>
<evidence type="ECO:0000313" key="2">
    <source>
        <dbReference type="Proteomes" id="UP000600139"/>
    </source>
</evidence>
<name>A0A934R4F4_9BACT</name>
<gene>
    <name evidence="1" type="ORF">JIN84_05625</name>
</gene>
<dbReference type="EMBL" id="JAENIK010000005">
    <property type="protein sequence ID" value="MBK1815080.1"/>
    <property type="molecule type" value="Genomic_DNA"/>
</dbReference>
<keyword evidence="2" id="KW-1185">Reference proteome</keyword>
<dbReference type="RefSeq" id="WP_200350050.1">
    <property type="nucleotide sequence ID" value="NZ_BAABHZ010000005.1"/>
</dbReference>
<protein>
    <submittedName>
        <fullName evidence="1">Uncharacterized protein</fullName>
    </submittedName>
</protein>
<proteinExistence type="predicted"/>
<evidence type="ECO:0000313" key="1">
    <source>
        <dbReference type="EMBL" id="MBK1815080.1"/>
    </source>
</evidence>
<dbReference type="AlphaFoldDB" id="A0A934R4F4"/>
<sequence length="110" mass="12151">MIIGRFYFRLTSSGIAGEYSHDASVRPLPEVGTRNDGVAAIDGPFGFVGDYHTTWRASSGESVYAALRITEKEGCEGIFSLEWTAMDRKSRLYRGEGMLCGEVLVGDYRD</sequence>